<name>A0ABW5NAP4_9FLAO</name>
<dbReference type="RefSeq" id="WP_378253610.1">
    <property type="nucleotide sequence ID" value="NZ_JBHSJV010000001.1"/>
</dbReference>
<dbReference type="Proteomes" id="UP001597459">
    <property type="component" value="Unassembled WGS sequence"/>
</dbReference>
<keyword evidence="2" id="KW-1185">Reference proteome</keyword>
<accession>A0ABW5NAP4</accession>
<sequence>MKILIIILLGIHTAISQQSDSDITIQYDSNANLQLGGNIDPNRIFASKQQCLSPSEKEWVDGGAVRTEISTEFLTSHKDISNNFKLSYFSDIKASLNLGDGINARASVNYDFSLDNYFRNISNSLFFVIKAETSHGRIGLKNINLKSEFKQLIAESKFDEFRSACGTHYVRYETKKSAVYAIISVTNIETEIKRHIIAKYAAKSNIKMTGFGSMDSEVRLNIDNLFKELSKHGKVDIKYTALGSEGIKSFSPVVSNANNYDISKILDNLSTALEGFTKESSVPVEYRLASFKPFGLEEFTFNNDKLIYLGRVQSNLNQLYDSFNQIQEIKDSRYDDYLLYFKEFEEKIKQYIELSTTSLKNCYFNNEYDLDNIPDNTEFIKSIVWPSDVFSKINLTLTPHYSNAVNSSGERKETLTSLVITIDGKIRHSNYYKNMTPMRLDQDLKLLPTNGFEMFENNPSIGEPKFTEDNIKYVPFFLRLESFNLNFDQNSNGLIELSSSDVITKQKQLLESLSRRSYIVNIKTTKNENFLQSVDFNFKESDIEFTR</sequence>
<evidence type="ECO:0008006" key="3">
    <source>
        <dbReference type="Google" id="ProtNLM"/>
    </source>
</evidence>
<comment type="caution">
    <text evidence="1">The sequence shown here is derived from an EMBL/GenBank/DDBJ whole genome shotgun (WGS) entry which is preliminary data.</text>
</comment>
<dbReference type="EMBL" id="JBHULX010000030">
    <property type="protein sequence ID" value="MFD2592084.1"/>
    <property type="molecule type" value="Genomic_DNA"/>
</dbReference>
<evidence type="ECO:0000313" key="1">
    <source>
        <dbReference type="EMBL" id="MFD2592084.1"/>
    </source>
</evidence>
<organism evidence="1 2">
    <name type="scientific">Aquimarina hainanensis</name>
    <dbReference type="NCBI Taxonomy" id="1578017"/>
    <lineage>
        <taxon>Bacteria</taxon>
        <taxon>Pseudomonadati</taxon>
        <taxon>Bacteroidota</taxon>
        <taxon>Flavobacteriia</taxon>
        <taxon>Flavobacteriales</taxon>
        <taxon>Flavobacteriaceae</taxon>
        <taxon>Aquimarina</taxon>
    </lineage>
</organism>
<reference evidence="2" key="1">
    <citation type="journal article" date="2019" name="Int. J. Syst. Evol. Microbiol.">
        <title>The Global Catalogue of Microorganisms (GCM) 10K type strain sequencing project: providing services to taxonomists for standard genome sequencing and annotation.</title>
        <authorList>
            <consortium name="The Broad Institute Genomics Platform"/>
            <consortium name="The Broad Institute Genome Sequencing Center for Infectious Disease"/>
            <person name="Wu L."/>
            <person name="Ma J."/>
        </authorList>
    </citation>
    <scope>NUCLEOTIDE SEQUENCE [LARGE SCALE GENOMIC DNA]</scope>
    <source>
        <strain evidence="2">KCTC 42423</strain>
    </source>
</reference>
<gene>
    <name evidence="1" type="ORF">ACFSTE_14690</name>
</gene>
<evidence type="ECO:0000313" key="2">
    <source>
        <dbReference type="Proteomes" id="UP001597459"/>
    </source>
</evidence>
<proteinExistence type="predicted"/>
<protein>
    <recommendedName>
        <fullName evidence="3">MACPF domain-containing protein</fullName>
    </recommendedName>
</protein>